<dbReference type="Proteomes" id="UP000031129">
    <property type="component" value="Chromosome"/>
</dbReference>
<proteinExistence type="inferred from homology"/>
<dbReference type="InterPro" id="IPR035980">
    <property type="entry name" value="Ribosomal_bS6_sf"/>
</dbReference>
<comment type="similarity">
    <text evidence="1 4">Belongs to the bacterial ribosomal protein bS6 family.</text>
</comment>
<dbReference type="GO" id="GO:0005840">
    <property type="term" value="C:ribosome"/>
    <property type="evidence" value="ECO:0007669"/>
    <property type="project" value="UniProtKB-KW"/>
</dbReference>
<dbReference type="Gene3D" id="3.30.70.60">
    <property type="match status" value="1"/>
</dbReference>
<keyword evidence="4" id="KW-0687">Ribonucleoprotein</keyword>
<dbReference type="InterPro" id="IPR014717">
    <property type="entry name" value="Transl_elong_EF1B/ribsomal_bS6"/>
</dbReference>
<dbReference type="InterPro" id="IPR020814">
    <property type="entry name" value="Ribosomal_S6_plastid/chlpt"/>
</dbReference>
<dbReference type="CDD" id="cd00473">
    <property type="entry name" value="bS6"/>
    <property type="match status" value="1"/>
</dbReference>
<dbReference type="OrthoDB" id="9812702at2"/>
<dbReference type="NCBIfam" id="TIGR00166">
    <property type="entry name" value="S6"/>
    <property type="match status" value="1"/>
</dbReference>
<dbReference type="HOGENOM" id="CLU_137913_0_0_14"/>
<reference evidence="6 7" key="1">
    <citation type="journal article" date="2015" name="Genome Announc.">
        <title>Complete Genome Sequence of Mycoplasma flocculare Strain Ms42T (ATCC 27399T).</title>
        <authorList>
            <person name="Calcutt M.J."/>
            <person name="Foecking M.F."/>
            <person name="Heidari M.B."/>
            <person name="McIntosh M.A."/>
        </authorList>
    </citation>
    <scope>NUCLEOTIDE SEQUENCE [LARGE SCALE GENOMIC DNA]</scope>
    <source>
        <strain evidence="7">ATCC 27399</strain>
    </source>
</reference>
<evidence type="ECO:0000256" key="4">
    <source>
        <dbReference type="HAMAP-Rule" id="MF_00360"/>
    </source>
</evidence>
<evidence type="ECO:0000313" key="7">
    <source>
        <dbReference type="Proteomes" id="UP000031129"/>
    </source>
</evidence>
<dbReference type="STRING" id="743971.MYF_01320"/>
<sequence>MPKYEIMTILDPKAEMSVLDNLLKTVFGQNSTEKLQKLEITNLAYPIRKAKTAQYFLVNLAAPSKLIGEFVRRANITKVIWRYLIVNLDSEKGLKHKPKIRNRAKKFTIKRDFLEKPAFKINNPKQRLEQNRQKQPYYNKLKNSKFITKDKEQNLNQKTQSAN</sequence>
<dbReference type="EMBL" id="CP007585">
    <property type="protein sequence ID" value="AJC49800.1"/>
    <property type="molecule type" value="Genomic_DNA"/>
</dbReference>
<keyword evidence="4" id="KW-0694">RNA-binding</keyword>
<dbReference type="GO" id="GO:0006412">
    <property type="term" value="P:translation"/>
    <property type="evidence" value="ECO:0007669"/>
    <property type="project" value="UniProtKB-UniRule"/>
</dbReference>
<protein>
    <recommendedName>
        <fullName evidence="3 4">Small ribosomal subunit protein bS6</fullName>
    </recommendedName>
</protein>
<evidence type="ECO:0000256" key="3">
    <source>
        <dbReference type="ARBA" id="ARBA00035294"/>
    </source>
</evidence>
<evidence type="ECO:0000256" key="5">
    <source>
        <dbReference type="SAM" id="MobiDB-lite"/>
    </source>
</evidence>
<dbReference type="GO" id="GO:0019843">
    <property type="term" value="F:rRNA binding"/>
    <property type="evidence" value="ECO:0007669"/>
    <property type="project" value="UniProtKB-UniRule"/>
</dbReference>
<dbReference type="SUPFAM" id="SSF54995">
    <property type="entry name" value="Ribosomal protein S6"/>
    <property type="match status" value="1"/>
</dbReference>
<evidence type="ECO:0000256" key="1">
    <source>
        <dbReference type="ARBA" id="ARBA00009512"/>
    </source>
</evidence>
<dbReference type="GO" id="GO:1990904">
    <property type="term" value="C:ribonucleoprotein complex"/>
    <property type="evidence" value="ECO:0007669"/>
    <property type="project" value="UniProtKB-KW"/>
</dbReference>
<evidence type="ECO:0000256" key="2">
    <source>
        <dbReference type="ARBA" id="ARBA00035104"/>
    </source>
</evidence>
<accession>A0A0A8E6D0</accession>
<dbReference type="Pfam" id="PF01250">
    <property type="entry name" value="Ribosomal_S6"/>
    <property type="match status" value="1"/>
</dbReference>
<gene>
    <name evidence="4 6" type="primary">rpsF</name>
    <name evidence="6" type="ORF">MYF_01320</name>
</gene>
<dbReference type="HAMAP" id="MF_00360">
    <property type="entry name" value="Ribosomal_bS6"/>
    <property type="match status" value="1"/>
</dbReference>
<dbReference type="AlphaFoldDB" id="A0A0A8E6D0"/>
<feature type="region of interest" description="Disordered" evidence="5">
    <location>
        <begin position="123"/>
        <end position="143"/>
    </location>
</feature>
<dbReference type="RefSeq" id="WP_002557677.1">
    <property type="nucleotide sequence ID" value="NZ_CP007585.1"/>
</dbReference>
<keyword evidence="4" id="KW-0699">rRNA-binding</keyword>
<dbReference type="InterPro" id="IPR000529">
    <property type="entry name" value="Ribosomal_bS6"/>
</dbReference>
<dbReference type="KEGG" id="mfq:MYF_01320"/>
<comment type="function">
    <text evidence="2 4">Binds together with bS18 to 16S ribosomal RNA.</text>
</comment>
<keyword evidence="7" id="KW-1185">Reference proteome</keyword>
<dbReference type="GO" id="GO:0003735">
    <property type="term" value="F:structural constituent of ribosome"/>
    <property type="evidence" value="ECO:0007669"/>
    <property type="project" value="InterPro"/>
</dbReference>
<evidence type="ECO:0000313" key="6">
    <source>
        <dbReference type="EMBL" id="AJC49800.1"/>
    </source>
</evidence>
<organism evidence="6 7">
    <name type="scientific">Mesomycoplasma flocculare ATCC 27399</name>
    <dbReference type="NCBI Taxonomy" id="743971"/>
    <lineage>
        <taxon>Bacteria</taxon>
        <taxon>Bacillati</taxon>
        <taxon>Mycoplasmatota</taxon>
        <taxon>Mycoplasmoidales</taxon>
        <taxon>Metamycoplasmataceae</taxon>
        <taxon>Mesomycoplasma</taxon>
    </lineage>
</organism>
<keyword evidence="4 6" id="KW-0689">Ribosomal protein</keyword>
<name>A0A0A8E6D0_MESFC</name>